<reference evidence="8" key="1">
    <citation type="submission" date="2020-11" db="EMBL/GenBank/DDBJ databases">
        <authorList>
            <consortium name="DOE Joint Genome Institute"/>
            <person name="Ahrendt S."/>
            <person name="Riley R."/>
            <person name="Andreopoulos W."/>
            <person name="LaButti K."/>
            <person name="Pangilinan J."/>
            <person name="Ruiz-duenas F.J."/>
            <person name="Barrasa J.M."/>
            <person name="Sanchez-Garcia M."/>
            <person name="Camarero S."/>
            <person name="Miyauchi S."/>
            <person name="Serrano A."/>
            <person name="Linde D."/>
            <person name="Babiker R."/>
            <person name="Drula E."/>
            <person name="Ayuso-Fernandez I."/>
            <person name="Pacheco R."/>
            <person name="Padilla G."/>
            <person name="Ferreira P."/>
            <person name="Barriuso J."/>
            <person name="Kellner H."/>
            <person name="Castanera R."/>
            <person name="Alfaro M."/>
            <person name="Ramirez L."/>
            <person name="Pisabarro A.G."/>
            <person name="Kuo A."/>
            <person name="Tritt A."/>
            <person name="Lipzen A."/>
            <person name="He G."/>
            <person name="Yan M."/>
            <person name="Ng V."/>
            <person name="Cullen D."/>
            <person name="Martin F."/>
            <person name="Rosso M.-N."/>
            <person name="Henrissat B."/>
            <person name="Hibbett D."/>
            <person name="Martinez A.T."/>
            <person name="Grigoriev I.V."/>
        </authorList>
    </citation>
    <scope>NUCLEOTIDE SEQUENCE</scope>
    <source>
        <strain evidence="8">AH 44721</strain>
    </source>
</reference>
<dbReference type="InterPro" id="IPR020556">
    <property type="entry name" value="Amidase_CS"/>
</dbReference>
<feature type="active site" description="Charge relay system" evidence="5">
    <location>
        <position position="214"/>
    </location>
</feature>
<dbReference type="PANTHER" id="PTHR45847:SF6">
    <property type="entry name" value="FATTY ACID AMIDE HYDROLASE"/>
    <property type="match status" value="1"/>
</dbReference>
<evidence type="ECO:0000256" key="4">
    <source>
        <dbReference type="ARBA" id="ARBA00022801"/>
    </source>
</evidence>
<feature type="active site" description="Charge relay system" evidence="5">
    <location>
        <position position="139"/>
    </location>
</feature>
<proteinExistence type="inferred from homology"/>
<dbReference type="Pfam" id="PF01425">
    <property type="entry name" value="Amidase"/>
    <property type="match status" value="1"/>
</dbReference>
<dbReference type="InterPro" id="IPR036928">
    <property type="entry name" value="AS_sf"/>
</dbReference>
<dbReference type="Gene3D" id="3.90.1300.10">
    <property type="entry name" value="Amidase signature (AS) domain"/>
    <property type="match status" value="1"/>
</dbReference>
<dbReference type="EC" id="3.5.1.4" evidence="3"/>
<evidence type="ECO:0000256" key="1">
    <source>
        <dbReference type="ARBA" id="ARBA00001311"/>
    </source>
</evidence>
<name>A0A9P5NZS7_GYMJU</name>
<dbReference type="PROSITE" id="PS00571">
    <property type="entry name" value="AMIDASES"/>
    <property type="match status" value="1"/>
</dbReference>
<evidence type="ECO:0000259" key="7">
    <source>
        <dbReference type="Pfam" id="PF01425"/>
    </source>
</evidence>
<protein>
    <recommendedName>
        <fullName evidence="3">amidase</fullName>
        <ecNumber evidence="3">3.5.1.4</ecNumber>
    </recommendedName>
</protein>
<dbReference type="FunFam" id="3.90.1300.10:FF:000003">
    <property type="entry name" value="Amidase signature enzyme"/>
    <property type="match status" value="1"/>
</dbReference>
<dbReference type="EMBL" id="JADNYJ010000009">
    <property type="protein sequence ID" value="KAF8909408.1"/>
    <property type="molecule type" value="Genomic_DNA"/>
</dbReference>
<evidence type="ECO:0000313" key="9">
    <source>
        <dbReference type="Proteomes" id="UP000724874"/>
    </source>
</evidence>
<feature type="binding site" evidence="6">
    <location>
        <position position="214"/>
    </location>
    <ligand>
        <name>substrate</name>
    </ligand>
</feature>
<feature type="active site" description="Acyl-ester intermediate" evidence="5">
    <location>
        <position position="238"/>
    </location>
</feature>
<organism evidence="8 9">
    <name type="scientific">Gymnopilus junonius</name>
    <name type="common">Spectacular rustgill mushroom</name>
    <name type="synonym">Gymnopilus spectabilis subsp. junonius</name>
    <dbReference type="NCBI Taxonomy" id="109634"/>
    <lineage>
        <taxon>Eukaryota</taxon>
        <taxon>Fungi</taxon>
        <taxon>Dikarya</taxon>
        <taxon>Basidiomycota</taxon>
        <taxon>Agaricomycotina</taxon>
        <taxon>Agaricomycetes</taxon>
        <taxon>Agaricomycetidae</taxon>
        <taxon>Agaricales</taxon>
        <taxon>Agaricineae</taxon>
        <taxon>Hymenogastraceae</taxon>
        <taxon>Gymnopilus</taxon>
    </lineage>
</organism>
<evidence type="ECO:0000256" key="3">
    <source>
        <dbReference type="ARBA" id="ARBA00012922"/>
    </source>
</evidence>
<dbReference type="InterPro" id="IPR023631">
    <property type="entry name" value="Amidase_dom"/>
</dbReference>
<sequence>MSTAFSYFPPSLCHRTTFLSSTSWKMWPFAESNASIVSNKRAQRARALAGTPTDGSQNHSEILKAIAHEIVSHIEKEEWTASQVLEAYIARAAYAQSKTNCLTEIMFESARQRASELDAEFALTKRLKGPLHGVPVSIKDQFEIVGVDNTIGFSQWANKPGTRNADIVEYLLDAGAVPYVKTNVPQTMFAFECSNPVWGRTTNPYNDKYTCGGSSGGEAALLAMDGSPLGIGTDIGGSLRIPAAYCGIYSLKPASGRISYAGAKGPVPGFDGIVTVAGPMGRSVADLELCSRVLFGAPGRNLSIPPVPFRDIQLQTKLKFGYYTSDNFIKASPACQRAVLQTVESLRAAGHECVEFQLPDSHIPYSLFPAITSSDGYKTMLSHLGPDPKESALFLVTLGPKLPSVVRIVASWILETFMGDKLFTEALRVTKAKSITDYWKLISQKEQYVQRFYEEVWNAQGFDSIIAPVQALPQLPHGGCDNFAALALATILYNVLDLPTGCLPVTRVDPGKDQLTEEWFKGPGHGSPVLEAGIYQSKNPLYNPEAMKGMPVNIQIVCKRWEEEKVLAIMDLIDGVLGKARGFGPGAWDAYMQQST</sequence>
<dbReference type="OrthoDB" id="6428749at2759"/>
<feature type="binding site" evidence="6">
    <location>
        <begin position="235"/>
        <end position="238"/>
    </location>
    <ligand>
        <name>substrate</name>
    </ligand>
</feature>
<dbReference type="GO" id="GO:0017064">
    <property type="term" value="F:fatty acid amide hydrolase activity"/>
    <property type="evidence" value="ECO:0007669"/>
    <property type="project" value="TreeGrafter"/>
</dbReference>
<comment type="caution">
    <text evidence="8">The sequence shown here is derived from an EMBL/GenBank/DDBJ whole genome shotgun (WGS) entry which is preliminary data.</text>
</comment>
<dbReference type="GO" id="GO:0009062">
    <property type="term" value="P:fatty acid catabolic process"/>
    <property type="evidence" value="ECO:0007669"/>
    <property type="project" value="TreeGrafter"/>
</dbReference>
<dbReference type="Proteomes" id="UP000724874">
    <property type="component" value="Unassembled WGS sequence"/>
</dbReference>
<accession>A0A9P5NZS7</accession>
<dbReference type="SUPFAM" id="SSF75304">
    <property type="entry name" value="Amidase signature (AS) enzymes"/>
    <property type="match status" value="1"/>
</dbReference>
<dbReference type="InterPro" id="IPR052096">
    <property type="entry name" value="Endocannabinoid_amidase"/>
</dbReference>
<feature type="domain" description="Amidase" evidence="7">
    <location>
        <begin position="84"/>
        <end position="567"/>
    </location>
</feature>
<comment type="similarity">
    <text evidence="2">Belongs to the amidase family.</text>
</comment>
<evidence type="ECO:0000313" key="8">
    <source>
        <dbReference type="EMBL" id="KAF8909408.1"/>
    </source>
</evidence>
<evidence type="ECO:0000256" key="2">
    <source>
        <dbReference type="ARBA" id="ARBA00009199"/>
    </source>
</evidence>
<evidence type="ECO:0000256" key="5">
    <source>
        <dbReference type="PIRSR" id="PIRSR001221-1"/>
    </source>
</evidence>
<dbReference type="AlphaFoldDB" id="A0A9P5NZS7"/>
<dbReference type="GO" id="GO:0004040">
    <property type="term" value="F:amidase activity"/>
    <property type="evidence" value="ECO:0007669"/>
    <property type="project" value="UniProtKB-EC"/>
</dbReference>
<dbReference type="PIRSF" id="PIRSF001221">
    <property type="entry name" value="Amidase_fungi"/>
    <property type="match status" value="1"/>
</dbReference>
<comment type="catalytic activity">
    <reaction evidence="1">
        <text>a monocarboxylic acid amide + H2O = a monocarboxylate + NH4(+)</text>
        <dbReference type="Rhea" id="RHEA:12020"/>
        <dbReference type="ChEBI" id="CHEBI:15377"/>
        <dbReference type="ChEBI" id="CHEBI:28938"/>
        <dbReference type="ChEBI" id="CHEBI:35757"/>
        <dbReference type="ChEBI" id="CHEBI:83628"/>
        <dbReference type="EC" id="3.5.1.4"/>
    </reaction>
</comment>
<gene>
    <name evidence="8" type="ORF">CPB84DRAFT_1766061</name>
</gene>
<feature type="binding site" evidence="6">
    <location>
        <position position="188"/>
    </location>
    <ligand>
        <name>substrate</name>
    </ligand>
</feature>
<evidence type="ECO:0000256" key="6">
    <source>
        <dbReference type="PIRSR" id="PIRSR001221-2"/>
    </source>
</evidence>
<keyword evidence="9" id="KW-1185">Reference proteome</keyword>
<keyword evidence="4" id="KW-0378">Hydrolase</keyword>
<dbReference type="PANTHER" id="PTHR45847">
    <property type="entry name" value="FATTY ACID AMIDE HYDROLASE"/>
    <property type="match status" value="1"/>
</dbReference>